<evidence type="ECO:0000313" key="4">
    <source>
        <dbReference type="Proteomes" id="UP000253153"/>
    </source>
</evidence>
<evidence type="ECO:0008006" key="5">
    <source>
        <dbReference type="Google" id="ProtNLM"/>
    </source>
</evidence>
<organism evidence="3 4">
    <name type="scientific">Fusarium coffeatum</name>
    <dbReference type="NCBI Taxonomy" id="231269"/>
    <lineage>
        <taxon>Eukaryota</taxon>
        <taxon>Fungi</taxon>
        <taxon>Dikarya</taxon>
        <taxon>Ascomycota</taxon>
        <taxon>Pezizomycotina</taxon>
        <taxon>Sordariomycetes</taxon>
        <taxon>Hypocreomycetidae</taxon>
        <taxon>Hypocreales</taxon>
        <taxon>Nectriaceae</taxon>
        <taxon>Fusarium</taxon>
        <taxon>Fusarium incarnatum-equiseti species complex</taxon>
    </lineage>
</organism>
<dbReference type="Proteomes" id="UP000253153">
    <property type="component" value="Unassembled WGS sequence"/>
</dbReference>
<comment type="caution">
    <text evidence="3">The sequence shown here is derived from an EMBL/GenBank/DDBJ whole genome shotgun (WGS) entry which is preliminary data.</text>
</comment>
<dbReference type="GO" id="GO:0008237">
    <property type="term" value="F:metallopeptidase activity"/>
    <property type="evidence" value="ECO:0007669"/>
    <property type="project" value="InterPro"/>
</dbReference>
<protein>
    <recommendedName>
        <fullName evidence="5">Lysine-specific metallo-endopeptidase domain-containing protein</fullName>
    </recommendedName>
</protein>
<evidence type="ECO:0000313" key="3">
    <source>
        <dbReference type="EMBL" id="RBR27125.1"/>
    </source>
</evidence>
<keyword evidence="2" id="KW-0732">Signal</keyword>
<sequence>MSFIKGLLFSTSLAIANAKPISPSKVVRAAASPSTFPLGDACENEWKYLNFDSGSDADKAHLQKLHDVICNGELRAVAAWGVQAAEDSKKSTNVAYDVFFSAEEDIPATIQDVLSRIAGQSTTEGKIGKIVGTMIVDNNGKCAAIPDTVDVLRDLDFKGRCDGKETEAYTDTDTDKREKIHFCDLGYDKPIGGGDIQCSSLDKYPSIKIDTFSRVALHETLHYSTVGPASKLDSQIVDQKNRDGDYAYGPERAHGLNDPDQDGQPGKAESNADNYAWMAVTSWVSYLCTPEDEQDAWDSYFSEDPPEY</sequence>
<feature type="region of interest" description="Disordered" evidence="1">
    <location>
        <begin position="241"/>
        <end position="271"/>
    </location>
</feature>
<dbReference type="GeneID" id="41989516"/>
<proteinExistence type="predicted"/>
<dbReference type="OrthoDB" id="2119228at2759"/>
<feature type="signal peptide" evidence="2">
    <location>
        <begin position="1"/>
        <end position="18"/>
    </location>
</feature>
<dbReference type="InterPro" id="IPR024079">
    <property type="entry name" value="MetalloPept_cat_dom_sf"/>
</dbReference>
<feature type="chain" id="PRO_5016959959" description="Lysine-specific metallo-endopeptidase domain-containing protein" evidence="2">
    <location>
        <begin position="19"/>
        <end position="308"/>
    </location>
</feature>
<accession>A0A366SEQ3</accession>
<dbReference type="RefSeq" id="XP_031021716.1">
    <property type="nucleotide sequence ID" value="XM_031154220.1"/>
</dbReference>
<evidence type="ECO:0000256" key="1">
    <source>
        <dbReference type="SAM" id="MobiDB-lite"/>
    </source>
</evidence>
<dbReference type="EMBL" id="QKXC01000002">
    <property type="protein sequence ID" value="RBR27125.1"/>
    <property type="molecule type" value="Genomic_DNA"/>
</dbReference>
<feature type="compositionally biased region" description="Basic and acidic residues" evidence="1">
    <location>
        <begin position="241"/>
        <end position="257"/>
    </location>
</feature>
<keyword evidence="4" id="KW-1185">Reference proteome</keyword>
<reference evidence="3 4" key="1">
    <citation type="submission" date="2018-06" db="EMBL/GenBank/DDBJ databases">
        <title>Fusarium incarnatum-equiseti species complex species 28.</title>
        <authorList>
            <person name="Gardiner D.M."/>
        </authorList>
    </citation>
    <scope>NUCLEOTIDE SEQUENCE [LARGE SCALE GENOMIC DNA]</scope>
    <source>
        <strain evidence="3 4">FIESC_28</strain>
    </source>
</reference>
<gene>
    <name evidence="3" type="ORF">FIESC28_00069</name>
</gene>
<evidence type="ECO:0000256" key="2">
    <source>
        <dbReference type="SAM" id="SignalP"/>
    </source>
</evidence>
<name>A0A366SEQ3_9HYPO</name>
<dbReference type="SUPFAM" id="SSF55486">
    <property type="entry name" value="Metalloproteases ('zincins'), catalytic domain"/>
    <property type="match status" value="1"/>
</dbReference>
<dbReference type="AlphaFoldDB" id="A0A366SEQ3"/>
<dbReference type="Gene3D" id="3.40.390.10">
    <property type="entry name" value="Collagenase (Catalytic Domain)"/>
    <property type="match status" value="1"/>
</dbReference>